<dbReference type="RefSeq" id="WP_219042577.1">
    <property type="nucleotide sequence ID" value="NZ_JAHWDQ010000001.1"/>
</dbReference>
<dbReference type="Pfam" id="PF03929">
    <property type="entry name" value="PepSY_TM"/>
    <property type="match status" value="1"/>
</dbReference>
<keyword evidence="1" id="KW-0812">Transmembrane</keyword>
<gene>
    <name evidence="2" type="ORF">KXJ70_06310</name>
</gene>
<organism evidence="2 3">
    <name type="scientific">Zhongshania aquimaris</name>
    <dbReference type="NCBI Taxonomy" id="2857107"/>
    <lineage>
        <taxon>Bacteria</taxon>
        <taxon>Pseudomonadati</taxon>
        <taxon>Pseudomonadota</taxon>
        <taxon>Gammaproteobacteria</taxon>
        <taxon>Cellvibrionales</taxon>
        <taxon>Spongiibacteraceae</taxon>
        <taxon>Zhongshania</taxon>
    </lineage>
</organism>
<evidence type="ECO:0000256" key="1">
    <source>
        <dbReference type="SAM" id="Phobius"/>
    </source>
</evidence>
<sequence length="179" mass="19859">MSRKLFVSIHLYLAAFFSPVVIIMAVSGGLYLLDYEGEVIRTEVGHVAGARLDASSHTLSSDVVAVLAALNIRTRVEEVRVRGDNFYTRPSSRQNYTLRQTESGVDVEVANPDLQAAMMELHKGHGSKIYVLFEKIFALGLVLIMLSGLYLGWMSPMYKRKTLLISGLGLFVFASLIIF</sequence>
<dbReference type="InterPro" id="IPR005625">
    <property type="entry name" value="PepSY-ass_TM"/>
</dbReference>
<protein>
    <submittedName>
        <fullName evidence="2">PepSY domain-containing protein</fullName>
    </submittedName>
</protein>
<name>A0ABS6VPY9_9GAMM</name>
<feature type="transmembrane region" description="Helical" evidence="1">
    <location>
        <begin position="162"/>
        <end position="178"/>
    </location>
</feature>
<comment type="caution">
    <text evidence="2">The sequence shown here is derived from an EMBL/GenBank/DDBJ whole genome shotgun (WGS) entry which is preliminary data.</text>
</comment>
<keyword evidence="3" id="KW-1185">Reference proteome</keyword>
<dbReference type="Proteomes" id="UP001166291">
    <property type="component" value="Unassembled WGS sequence"/>
</dbReference>
<dbReference type="EMBL" id="JAHWDQ010000001">
    <property type="protein sequence ID" value="MBW2940377.1"/>
    <property type="molecule type" value="Genomic_DNA"/>
</dbReference>
<keyword evidence="1" id="KW-0472">Membrane</keyword>
<feature type="transmembrane region" description="Helical" evidence="1">
    <location>
        <begin position="12"/>
        <end position="33"/>
    </location>
</feature>
<feature type="transmembrane region" description="Helical" evidence="1">
    <location>
        <begin position="129"/>
        <end position="150"/>
    </location>
</feature>
<evidence type="ECO:0000313" key="3">
    <source>
        <dbReference type="Proteomes" id="UP001166291"/>
    </source>
</evidence>
<proteinExistence type="predicted"/>
<accession>A0ABS6VPY9</accession>
<reference evidence="2" key="1">
    <citation type="submission" date="2021-07" db="EMBL/GenBank/DDBJ databases">
        <title>Zhongshania sp. CAU 1632 isolated from seawater.</title>
        <authorList>
            <person name="Kim W."/>
        </authorList>
    </citation>
    <scope>NUCLEOTIDE SEQUENCE</scope>
    <source>
        <strain evidence="2">CAU 1632</strain>
    </source>
</reference>
<keyword evidence="1" id="KW-1133">Transmembrane helix</keyword>
<evidence type="ECO:0000313" key="2">
    <source>
        <dbReference type="EMBL" id="MBW2940377.1"/>
    </source>
</evidence>